<dbReference type="PANTHER" id="PTHR43523:SF2">
    <property type="entry name" value="GLUCOSE-1-PHOSPHATE ADENYLYLTRANSFERASE"/>
    <property type="match status" value="1"/>
</dbReference>
<dbReference type="Pfam" id="PF00483">
    <property type="entry name" value="NTP_transferase"/>
    <property type="match status" value="1"/>
</dbReference>
<dbReference type="AlphaFoldDB" id="A0A9D2NP73"/>
<feature type="binding site" evidence="9">
    <location>
        <position position="166"/>
    </location>
    <ligand>
        <name>alpha-D-glucose 1-phosphate</name>
        <dbReference type="ChEBI" id="CHEBI:58601"/>
    </ligand>
</feature>
<evidence type="ECO:0000256" key="4">
    <source>
        <dbReference type="ARBA" id="ARBA00022695"/>
    </source>
</evidence>
<dbReference type="InterPro" id="IPR011004">
    <property type="entry name" value="Trimer_LpxA-like_sf"/>
</dbReference>
<evidence type="ECO:0000256" key="9">
    <source>
        <dbReference type="HAMAP-Rule" id="MF_00624"/>
    </source>
</evidence>
<dbReference type="CDD" id="cd04651">
    <property type="entry name" value="LbH_G1P_AT_C"/>
    <property type="match status" value="1"/>
</dbReference>
<name>A0A9D2NP73_9FIRM</name>
<evidence type="ECO:0000256" key="1">
    <source>
        <dbReference type="ARBA" id="ARBA00010443"/>
    </source>
</evidence>
<keyword evidence="8 9" id="KW-0119">Carbohydrate metabolism</keyword>
<evidence type="ECO:0000259" key="11">
    <source>
        <dbReference type="Pfam" id="PF24894"/>
    </source>
</evidence>
<comment type="caution">
    <text evidence="9">Lacks conserved residue(s) required for the propagation of feature annotation.</text>
</comment>
<dbReference type="CDD" id="cd02508">
    <property type="entry name" value="ADP_Glucose_PP"/>
    <property type="match status" value="1"/>
</dbReference>
<evidence type="ECO:0000256" key="5">
    <source>
        <dbReference type="ARBA" id="ARBA00022741"/>
    </source>
</evidence>
<dbReference type="InterPro" id="IPR029044">
    <property type="entry name" value="Nucleotide-diphossugar_trans"/>
</dbReference>
<dbReference type="Gene3D" id="2.160.10.10">
    <property type="entry name" value="Hexapeptide repeat proteins"/>
    <property type="match status" value="1"/>
</dbReference>
<dbReference type="NCBIfam" id="TIGR02091">
    <property type="entry name" value="glgC"/>
    <property type="match status" value="1"/>
</dbReference>
<comment type="pathway">
    <text evidence="9">Glycan biosynthesis; glycogen biosynthesis.</text>
</comment>
<sequence length="381" mass="42345">MKKNKMIAMILAGGRGTRLVELTKKIAKPAVYFGGKYRIIDFPLSNCANSGIDVVGVLTQYESVLLNSYAAAGQRWGLDSNDSGVYVLPPREKEDEAFAEYRGTADAISQNIDFIDNQDPDHVLILSGDHIYKMDYSKMLAYHREHEADVTIAVLPVPMKEASRFGIMNTDERSRILEFEEKPAQPKSNLASMGIYIFNWKQLRKILTEDMKDEASSHDFGKDIIPSMLAEGRRLFAWRFEGYWKDVGTIDSLWEANMDLLDPDDPLDLSDPSWKIYTEDISTIPHFVGAKARLRRAYVNQGCVIEGTVENSVLFTNVEVAGDAVITDSVLMPDVEVSAGAQVRRCIVMAGVKIGAGAVVGDPKSEHITLISKNVRGESDV</sequence>
<dbReference type="GO" id="GO:0005978">
    <property type="term" value="P:glycogen biosynthetic process"/>
    <property type="evidence" value="ECO:0007669"/>
    <property type="project" value="UniProtKB-UniRule"/>
</dbReference>
<proteinExistence type="inferred from homology"/>
<keyword evidence="6 9" id="KW-0067">ATP-binding</keyword>
<organism evidence="12 13">
    <name type="scientific">Candidatus Merdibacter merdavium</name>
    <dbReference type="NCBI Taxonomy" id="2838692"/>
    <lineage>
        <taxon>Bacteria</taxon>
        <taxon>Bacillati</taxon>
        <taxon>Bacillota</taxon>
        <taxon>Erysipelotrichia</taxon>
        <taxon>Erysipelotrichales</taxon>
        <taxon>Erysipelotrichaceae</taxon>
        <taxon>Merdibacter</taxon>
    </lineage>
</organism>
<dbReference type="InterPro" id="IPR005836">
    <property type="entry name" value="ADP_Glu_pyroP_CS"/>
</dbReference>
<dbReference type="PANTHER" id="PTHR43523">
    <property type="entry name" value="GLUCOSE-1-PHOSPHATE ADENYLYLTRANSFERASE-RELATED"/>
    <property type="match status" value="1"/>
</dbReference>
<dbReference type="InterPro" id="IPR023049">
    <property type="entry name" value="GlgC_bac"/>
</dbReference>
<comment type="caution">
    <text evidence="12">The sequence shown here is derived from an EMBL/GenBank/DDBJ whole genome shotgun (WGS) entry which is preliminary data.</text>
</comment>
<protein>
    <recommendedName>
        <fullName evidence="9">Glucose-1-phosphate adenylyltransferase</fullName>
        <ecNumber evidence="9">2.7.7.27</ecNumber>
    </recommendedName>
    <alternativeName>
        <fullName evidence="9">ADP-glucose pyrophosphorylase</fullName>
        <shortName evidence="9">ADPGlc PPase</shortName>
    </alternativeName>
    <alternativeName>
        <fullName evidence="9">ADP-glucose synthase</fullName>
    </alternativeName>
</protein>
<feature type="binding site" evidence="9">
    <location>
        <begin position="181"/>
        <end position="182"/>
    </location>
    <ligand>
        <name>alpha-D-glucose 1-phosphate</name>
        <dbReference type="ChEBI" id="CHEBI:58601"/>
    </ligand>
</feature>
<dbReference type="Proteomes" id="UP000823896">
    <property type="component" value="Unassembled WGS sequence"/>
</dbReference>
<keyword evidence="5 9" id="KW-0547">Nucleotide-binding</keyword>
<evidence type="ECO:0000313" key="13">
    <source>
        <dbReference type="Proteomes" id="UP000823896"/>
    </source>
</evidence>
<dbReference type="NCBIfam" id="NF003670">
    <property type="entry name" value="PRK05293.1"/>
    <property type="match status" value="1"/>
</dbReference>
<feature type="domain" description="Nucleotidyl transferase" evidence="10">
    <location>
        <begin position="8"/>
        <end position="261"/>
    </location>
</feature>
<gene>
    <name evidence="9" type="primary">glgC</name>
    <name evidence="12" type="ORF">H9702_02550</name>
</gene>
<comment type="catalytic activity">
    <reaction evidence="9">
        <text>alpha-D-glucose 1-phosphate + ATP + H(+) = ADP-alpha-D-glucose + diphosphate</text>
        <dbReference type="Rhea" id="RHEA:12120"/>
        <dbReference type="ChEBI" id="CHEBI:15378"/>
        <dbReference type="ChEBI" id="CHEBI:30616"/>
        <dbReference type="ChEBI" id="CHEBI:33019"/>
        <dbReference type="ChEBI" id="CHEBI:57498"/>
        <dbReference type="ChEBI" id="CHEBI:58601"/>
        <dbReference type="EC" id="2.7.7.27"/>
    </reaction>
</comment>
<feature type="domain" description="Glucose-1-phosphate adenylyltransferase/Bifunctional protein GlmU-like C-terminal hexapeptide" evidence="11">
    <location>
        <begin position="293"/>
        <end position="363"/>
    </location>
</feature>
<keyword evidence="7 9" id="KW-0320">Glycogen biosynthesis</keyword>
<dbReference type="GO" id="GO:0005524">
    <property type="term" value="F:ATP binding"/>
    <property type="evidence" value="ECO:0007669"/>
    <property type="project" value="UniProtKB-KW"/>
</dbReference>
<dbReference type="EMBL" id="DWWM01000014">
    <property type="protein sequence ID" value="HJC35995.1"/>
    <property type="molecule type" value="Genomic_DNA"/>
</dbReference>
<dbReference type="PROSITE" id="PS00810">
    <property type="entry name" value="ADP_GLC_PYROPHOSPH_3"/>
    <property type="match status" value="1"/>
</dbReference>
<comment type="function">
    <text evidence="9">Involved in the biosynthesis of ADP-glucose, a building block required for the elongation reactions to produce glycogen. Catalyzes the reaction between ATP and alpha-D-glucose 1-phosphate (G1P) to produce pyrophosphate and ADP-Glc.</text>
</comment>
<comment type="subunit">
    <text evidence="9">Homotetramer.</text>
</comment>
<evidence type="ECO:0000313" key="12">
    <source>
        <dbReference type="EMBL" id="HJC35995.1"/>
    </source>
</evidence>
<dbReference type="SUPFAM" id="SSF51161">
    <property type="entry name" value="Trimeric LpxA-like enzymes"/>
    <property type="match status" value="1"/>
</dbReference>
<evidence type="ECO:0000256" key="7">
    <source>
        <dbReference type="ARBA" id="ARBA00023056"/>
    </source>
</evidence>
<reference evidence="12" key="1">
    <citation type="journal article" date="2021" name="PeerJ">
        <title>Extensive microbial diversity within the chicken gut microbiome revealed by metagenomics and culture.</title>
        <authorList>
            <person name="Gilroy R."/>
            <person name="Ravi A."/>
            <person name="Getino M."/>
            <person name="Pursley I."/>
            <person name="Horton D.L."/>
            <person name="Alikhan N.F."/>
            <person name="Baker D."/>
            <person name="Gharbi K."/>
            <person name="Hall N."/>
            <person name="Watson M."/>
            <person name="Adriaenssens E.M."/>
            <person name="Foster-Nyarko E."/>
            <person name="Jarju S."/>
            <person name="Secka A."/>
            <person name="Antonio M."/>
            <person name="Oren A."/>
            <person name="Chaudhuri R.R."/>
            <person name="La Ragione R."/>
            <person name="Hildebrand F."/>
            <person name="Pallen M.J."/>
        </authorList>
    </citation>
    <scope>NUCLEOTIDE SEQUENCE</scope>
    <source>
        <strain evidence="12">CHK187-11901</strain>
    </source>
</reference>
<dbReference type="HAMAP" id="MF_00624">
    <property type="entry name" value="GlgC"/>
    <property type="match status" value="1"/>
</dbReference>
<dbReference type="Pfam" id="PF24894">
    <property type="entry name" value="Hexapep_GlmU"/>
    <property type="match status" value="1"/>
</dbReference>
<evidence type="ECO:0000256" key="8">
    <source>
        <dbReference type="ARBA" id="ARBA00023277"/>
    </source>
</evidence>
<keyword evidence="4 9" id="KW-0548">Nucleotidyltransferase</keyword>
<evidence type="ECO:0000256" key="2">
    <source>
        <dbReference type="ARBA" id="ARBA00022600"/>
    </source>
</evidence>
<feature type="site" description="Could play a key role in the communication between the regulatory and the substrate sites" evidence="9">
    <location>
        <position position="60"/>
    </location>
</feature>
<dbReference type="InterPro" id="IPR005835">
    <property type="entry name" value="NTP_transferase_dom"/>
</dbReference>
<keyword evidence="2 9" id="KW-0321">Glycogen metabolism</keyword>
<feature type="binding site" evidence="9">
    <location>
        <position position="101"/>
    </location>
    <ligand>
        <name>alpha-D-glucose 1-phosphate</name>
        <dbReference type="ChEBI" id="CHEBI:58601"/>
    </ligand>
</feature>
<evidence type="ECO:0000259" key="10">
    <source>
        <dbReference type="Pfam" id="PF00483"/>
    </source>
</evidence>
<dbReference type="PROSITE" id="PS00808">
    <property type="entry name" value="ADP_GLC_PYROPHOSPH_1"/>
    <property type="match status" value="1"/>
</dbReference>
<evidence type="ECO:0000256" key="3">
    <source>
        <dbReference type="ARBA" id="ARBA00022679"/>
    </source>
</evidence>
<accession>A0A9D2NP73</accession>
<dbReference type="EC" id="2.7.7.27" evidence="9"/>
<dbReference type="Gene3D" id="3.90.550.10">
    <property type="entry name" value="Spore Coat Polysaccharide Biosynthesis Protein SpsA, Chain A"/>
    <property type="match status" value="1"/>
</dbReference>
<evidence type="ECO:0000256" key="6">
    <source>
        <dbReference type="ARBA" id="ARBA00022840"/>
    </source>
</evidence>
<dbReference type="GO" id="GO:0008878">
    <property type="term" value="F:glucose-1-phosphate adenylyltransferase activity"/>
    <property type="evidence" value="ECO:0007669"/>
    <property type="project" value="UniProtKB-UniRule"/>
</dbReference>
<dbReference type="InterPro" id="IPR056818">
    <property type="entry name" value="GlmU/GlgC-like_hexapep"/>
</dbReference>
<keyword evidence="3 9" id="KW-0808">Transferase</keyword>
<dbReference type="InterPro" id="IPR011831">
    <property type="entry name" value="ADP-Glc_PPase"/>
</dbReference>
<feature type="binding site" evidence="9">
    <location>
        <position position="192"/>
    </location>
    <ligand>
        <name>alpha-D-glucose 1-phosphate</name>
        <dbReference type="ChEBI" id="CHEBI:58601"/>
    </ligand>
</feature>
<comment type="similarity">
    <text evidence="1 9">Belongs to the bacterial/plant glucose-1-phosphate adenylyltransferase family.</text>
</comment>
<dbReference type="SUPFAM" id="SSF53448">
    <property type="entry name" value="Nucleotide-diphospho-sugar transferases"/>
    <property type="match status" value="1"/>
</dbReference>
<reference evidence="12" key="2">
    <citation type="submission" date="2021-04" db="EMBL/GenBank/DDBJ databases">
        <authorList>
            <person name="Gilroy R."/>
        </authorList>
    </citation>
    <scope>NUCLEOTIDE SEQUENCE</scope>
    <source>
        <strain evidence="12">CHK187-11901</strain>
    </source>
</reference>